<evidence type="ECO:0000313" key="5">
    <source>
        <dbReference type="EMBL" id="AOZ69714.1"/>
    </source>
</evidence>
<sequence>MPKRLLLRVNASLERWLPEQRLFMKSDDTTRFVRLRPLTQLAGLAGAALLFTWAVIASALLFIDGISSGSARDQAAIARAAFENRLDSLARERDSRAAEALAAQNRFQTALEQVSQMQSALLASEERNRELQTGINVIQSTLRRTMTERDAARIKLAAAETGTGAAGRTPSLRAEEMESTVDMLSAALGQVATERDQASQDAAAARSEADEIALEKRLLEERNDEIFTTLEGAVQISMAPLDKMFKAAGMNPDTILSQVRRGYSGTGGPLMPVSISSKSVADLSADAARANDILKHLDAMNMYRIALDKLPFALPVRPGNFRFTSPFGYRWGRLHAGVDLAGSVGTPITAPADGTVTAAEWESGYGNVVKIRHDFGISTVYGHLSKIRVSVGQKVSRGDRIGDMGNTGRSTGPHLHYEIRVDGSPTNPMTFIKAARDVF</sequence>
<evidence type="ECO:0000259" key="4">
    <source>
        <dbReference type="Pfam" id="PF19353"/>
    </source>
</evidence>
<dbReference type="InterPro" id="IPR045974">
    <property type="entry name" value="DUF5930"/>
</dbReference>
<keyword evidence="2" id="KW-1133">Transmembrane helix</keyword>
<dbReference type="EMBL" id="CP017781">
    <property type="protein sequence ID" value="AOZ69714.1"/>
    <property type="molecule type" value="Genomic_DNA"/>
</dbReference>
<dbReference type="AlphaFoldDB" id="A0A1D9MCW1"/>
<evidence type="ECO:0000256" key="2">
    <source>
        <dbReference type="SAM" id="Phobius"/>
    </source>
</evidence>
<dbReference type="InterPro" id="IPR050570">
    <property type="entry name" value="Cell_wall_metabolism_enzyme"/>
</dbReference>
<feature type="domain" description="M23ase beta-sheet core" evidence="3">
    <location>
        <begin position="334"/>
        <end position="428"/>
    </location>
</feature>
<dbReference type="InterPro" id="IPR016047">
    <property type="entry name" value="M23ase_b-sheet_dom"/>
</dbReference>
<dbReference type="Pfam" id="PF19353">
    <property type="entry name" value="DUF5930"/>
    <property type="match status" value="1"/>
</dbReference>
<dbReference type="PANTHER" id="PTHR21666">
    <property type="entry name" value="PEPTIDASE-RELATED"/>
    <property type="match status" value="1"/>
</dbReference>
<dbReference type="GO" id="GO:0004222">
    <property type="term" value="F:metalloendopeptidase activity"/>
    <property type="evidence" value="ECO:0007669"/>
    <property type="project" value="TreeGrafter"/>
</dbReference>
<feature type="coiled-coil region" evidence="1">
    <location>
        <begin position="195"/>
        <end position="222"/>
    </location>
</feature>
<dbReference type="RefSeq" id="WP_071166360.1">
    <property type="nucleotide sequence ID" value="NZ_CP017781.1"/>
</dbReference>
<reference evidence="5 6" key="1">
    <citation type="submission" date="2016-10" db="EMBL/GenBank/DDBJ databases">
        <title>Rhodobacter sp. LPB0142, isolated from sea water.</title>
        <authorList>
            <person name="Kim E."/>
            <person name="Yi H."/>
        </authorList>
    </citation>
    <scope>NUCLEOTIDE SEQUENCE [LARGE SCALE GENOMIC DNA]</scope>
    <source>
        <strain evidence="5 6">LPB0142</strain>
    </source>
</reference>
<proteinExistence type="predicted"/>
<organism evidence="5 6">
    <name type="scientific">Rhodobacter xanthinilyticus</name>
    <dbReference type="NCBI Taxonomy" id="1850250"/>
    <lineage>
        <taxon>Bacteria</taxon>
        <taxon>Pseudomonadati</taxon>
        <taxon>Pseudomonadota</taxon>
        <taxon>Alphaproteobacteria</taxon>
        <taxon>Rhodobacterales</taxon>
        <taxon>Rhodobacter group</taxon>
        <taxon>Rhodobacter</taxon>
    </lineage>
</organism>
<dbReference type="Gene3D" id="2.70.70.10">
    <property type="entry name" value="Glucose Permease (Domain IIA)"/>
    <property type="match status" value="1"/>
</dbReference>
<dbReference type="SUPFAM" id="SSF51261">
    <property type="entry name" value="Duplicated hybrid motif"/>
    <property type="match status" value="1"/>
</dbReference>
<accession>A0A1D9MCW1</accession>
<keyword evidence="2" id="KW-0472">Membrane</keyword>
<gene>
    <name evidence="5" type="ORF">LPB142_10620</name>
</gene>
<feature type="transmembrane region" description="Helical" evidence="2">
    <location>
        <begin position="41"/>
        <end position="63"/>
    </location>
</feature>
<keyword evidence="6" id="KW-1185">Reference proteome</keyword>
<name>A0A1D9MCW1_9RHOB</name>
<keyword evidence="2" id="KW-0812">Transmembrane</keyword>
<dbReference type="PANTHER" id="PTHR21666:SF270">
    <property type="entry name" value="MUREIN HYDROLASE ACTIVATOR ENVC"/>
    <property type="match status" value="1"/>
</dbReference>
<dbReference type="STRING" id="1850250.LPB142_10620"/>
<dbReference type="InterPro" id="IPR011055">
    <property type="entry name" value="Dup_hybrid_motif"/>
</dbReference>
<dbReference type="CDD" id="cd12797">
    <property type="entry name" value="M23_peptidase"/>
    <property type="match status" value="1"/>
</dbReference>
<protein>
    <submittedName>
        <fullName evidence="5">Peptidase M23</fullName>
    </submittedName>
</protein>
<feature type="domain" description="DUF5930" evidence="4">
    <location>
        <begin position="1"/>
        <end position="321"/>
    </location>
</feature>
<evidence type="ECO:0000313" key="6">
    <source>
        <dbReference type="Proteomes" id="UP000176562"/>
    </source>
</evidence>
<evidence type="ECO:0000256" key="1">
    <source>
        <dbReference type="SAM" id="Coils"/>
    </source>
</evidence>
<keyword evidence="1" id="KW-0175">Coiled coil</keyword>
<dbReference type="Proteomes" id="UP000176562">
    <property type="component" value="Chromosome"/>
</dbReference>
<dbReference type="KEGG" id="rhp:LPB142_10620"/>
<dbReference type="Pfam" id="PF01551">
    <property type="entry name" value="Peptidase_M23"/>
    <property type="match status" value="1"/>
</dbReference>
<evidence type="ECO:0000259" key="3">
    <source>
        <dbReference type="Pfam" id="PF01551"/>
    </source>
</evidence>